<organism evidence="1">
    <name type="scientific">viral metagenome</name>
    <dbReference type="NCBI Taxonomy" id="1070528"/>
    <lineage>
        <taxon>unclassified sequences</taxon>
        <taxon>metagenomes</taxon>
        <taxon>organismal metagenomes</taxon>
    </lineage>
</organism>
<sequence length="173" mass="20241">MVEQKVICKICNKEMKRITVAHISTHGLKSMNEYETYGEQLTEDLENIAEPVVKELEEEKVTMTYKERMEYLFKDKEKDPDRPFSQFLKENGVTEMELLGMIDKYKVGRELNVSEQIQRNIEQGKKEADKYKNKDEVEVTDVNIAESLEKNHGFTCIAVKSSPRKTWVLTKNK</sequence>
<gene>
    <name evidence="1" type="ORF">TM448A00747_0006</name>
    <name evidence="2" type="ORF">TM448B04676_0005</name>
</gene>
<accession>A0A6H1ZIR3</accession>
<name>A0A6H1ZIR3_9ZZZZ</name>
<dbReference type="AlphaFoldDB" id="A0A6H1ZIR3"/>
<evidence type="ECO:0000313" key="1">
    <source>
        <dbReference type="EMBL" id="QJA47816.1"/>
    </source>
</evidence>
<protein>
    <submittedName>
        <fullName evidence="1">Uncharacterized protein</fullName>
    </submittedName>
</protein>
<reference evidence="1" key="1">
    <citation type="submission" date="2020-03" db="EMBL/GenBank/DDBJ databases">
        <title>The deep terrestrial virosphere.</title>
        <authorList>
            <person name="Holmfeldt K."/>
            <person name="Nilsson E."/>
            <person name="Simone D."/>
            <person name="Lopez-Fernandez M."/>
            <person name="Wu X."/>
            <person name="de Brujin I."/>
            <person name="Lundin D."/>
            <person name="Andersson A."/>
            <person name="Bertilsson S."/>
            <person name="Dopson M."/>
        </authorList>
    </citation>
    <scope>NUCLEOTIDE SEQUENCE</scope>
    <source>
        <strain evidence="1">TM448A00747</strain>
        <strain evidence="2">TM448B04676</strain>
    </source>
</reference>
<dbReference type="EMBL" id="MT144059">
    <property type="protein sequence ID" value="QJA47816.1"/>
    <property type="molecule type" value="Genomic_DNA"/>
</dbReference>
<dbReference type="EMBL" id="MT145099">
    <property type="protein sequence ID" value="QJI03563.1"/>
    <property type="molecule type" value="Genomic_DNA"/>
</dbReference>
<proteinExistence type="predicted"/>
<evidence type="ECO:0000313" key="2">
    <source>
        <dbReference type="EMBL" id="QJI03563.1"/>
    </source>
</evidence>